<dbReference type="PANTHER" id="PTHR42734:SF18">
    <property type="entry name" value="VITAMIN B12 IMPORT ATP-BINDING PROTEIN BTUD"/>
    <property type="match status" value="1"/>
</dbReference>
<dbReference type="OrthoDB" id="5292475at2"/>
<dbReference type="GO" id="GO:0015420">
    <property type="term" value="F:ABC-type vitamin B12 transporter activity"/>
    <property type="evidence" value="ECO:0007669"/>
    <property type="project" value="UniProtKB-UniRule"/>
</dbReference>
<dbReference type="InterPro" id="IPR023693">
    <property type="entry name" value="ABC_transptr_BtuD"/>
</dbReference>
<comment type="subcellular location">
    <subcellularLocation>
        <location evidence="9">Cell membrane</location>
        <topology evidence="9">Peripheral membrane protein</topology>
    </subcellularLocation>
</comment>
<dbReference type="Pfam" id="PF00005">
    <property type="entry name" value="ABC_tran"/>
    <property type="match status" value="1"/>
</dbReference>
<dbReference type="KEGG" id="ege:EM595_1671"/>
<evidence type="ECO:0000256" key="2">
    <source>
        <dbReference type="ARBA" id="ARBA00022448"/>
    </source>
</evidence>
<accession>A0A0U5GL98</accession>
<keyword evidence="8 9" id="KW-0472">Membrane</keyword>
<dbReference type="Proteomes" id="UP000059419">
    <property type="component" value="Chromosome 1"/>
</dbReference>
<dbReference type="RefSeq" id="WP_067430258.1">
    <property type="nucleotide sequence ID" value="NZ_LN907827.1"/>
</dbReference>
<dbReference type="AlphaFoldDB" id="A0A0U5GL98"/>
<keyword evidence="6 9" id="KW-0067">ATP-binding</keyword>
<dbReference type="NCBIfam" id="NF002981">
    <property type="entry name" value="PRK03695.1"/>
    <property type="match status" value="1"/>
</dbReference>
<keyword evidence="3 9" id="KW-1003">Cell membrane</keyword>
<keyword evidence="7 9" id="KW-1278">Translocase</keyword>
<evidence type="ECO:0000256" key="1">
    <source>
        <dbReference type="ARBA" id="ARBA00006526"/>
    </source>
</evidence>
<keyword evidence="12" id="KW-1185">Reference proteome</keyword>
<evidence type="ECO:0000313" key="12">
    <source>
        <dbReference type="Proteomes" id="UP000059419"/>
    </source>
</evidence>
<dbReference type="GO" id="GO:0016887">
    <property type="term" value="F:ATP hydrolysis activity"/>
    <property type="evidence" value="ECO:0007669"/>
    <property type="project" value="InterPro"/>
</dbReference>
<protein>
    <recommendedName>
        <fullName evidence="9">Vitamin B12 import ATP-binding protein BtuD</fullName>
        <ecNumber evidence="9">7.6.2.8</ecNumber>
    </recommendedName>
    <alternativeName>
        <fullName evidence="9">Vitamin B12-transporting ATPase</fullName>
    </alternativeName>
</protein>
<keyword evidence="5 9" id="KW-0547">Nucleotide-binding</keyword>
<name>A0A0U5GL98_9GAMM</name>
<dbReference type="PROSITE" id="PS00211">
    <property type="entry name" value="ABC_TRANSPORTER_1"/>
    <property type="match status" value="1"/>
</dbReference>
<evidence type="ECO:0000256" key="8">
    <source>
        <dbReference type="ARBA" id="ARBA00023136"/>
    </source>
</evidence>
<dbReference type="InterPro" id="IPR027417">
    <property type="entry name" value="P-loop_NTPase"/>
</dbReference>
<dbReference type="SUPFAM" id="SSF52540">
    <property type="entry name" value="P-loop containing nucleoside triphosphate hydrolases"/>
    <property type="match status" value="1"/>
</dbReference>
<comment type="similarity">
    <text evidence="1">Belongs to the ABC transporter superfamily. Drug exporter-2 (TC 3.A.1.117) family.</text>
</comment>
<evidence type="ECO:0000256" key="5">
    <source>
        <dbReference type="ARBA" id="ARBA00022741"/>
    </source>
</evidence>
<dbReference type="Gene3D" id="3.40.50.300">
    <property type="entry name" value="P-loop containing nucleotide triphosphate hydrolases"/>
    <property type="match status" value="1"/>
</dbReference>
<dbReference type="PANTHER" id="PTHR42734">
    <property type="entry name" value="METAL TRANSPORT SYSTEM ATP-BINDING PROTEIN TM_0124-RELATED"/>
    <property type="match status" value="1"/>
</dbReference>
<sequence length="248" mass="27120">MLQLQEVAVANRLLPFTTQVAAGSLIHLVGPNGAGKSSLLSRLAGMLSGSGEVVFLGQPLPAWSGNALARHRAWLPQQQPPAGLMAVWHYLQLHLVNGQGDHDNAVAGLLAALQLTDKLERQLQQLSGGEWQRVRLAAVLLQCHPQLNPDACLLLLDEPMTGLDIAQQAAVNQLLRQHRDAGITVIMSSHDLNDSLQQAECVWLMHRGEVQLTGDPQQVLQPTILQPIYQVTFRHVVLDDTLFLLSPR</sequence>
<dbReference type="InterPro" id="IPR050153">
    <property type="entry name" value="Metal_Ion_Import_ABC"/>
</dbReference>
<comment type="subunit">
    <text evidence="9">The complex is composed of two ATP-binding proteins (BtuD), two transmembrane proteins (BtuC) and a solute-binding protein (BtuF).</text>
</comment>
<evidence type="ECO:0000256" key="7">
    <source>
        <dbReference type="ARBA" id="ARBA00022967"/>
    </source>
</evidence>
<dbReference type="STRING" id="1619313.EM595_1671"/>
<comment type="catalytic activity">
    <reaction evidence="9">
        <text>an R-cob(III)alamin(out) + ATP + H2O = an R-cob(III)alamin(in) + ADP + phosphate + H(+)</text>
        <dbReference type="Rhea" id="RHEA:17873"/>
        <dbReference type="ChEBI" id="CHEBI:15377"/>
        <dbReference type="ChEBI" id="CHEBI:15378"/>
        <dbReference type="ChEBI" id="CHEBI:30616"/>
        <dbReference type="ChEBI" id="CHEBI:43474"/>
        <dbReference type="ChEBI" id="CHEBI:140785"/>
        <dbReference type="ChEBI" id="CHEBI:456216"/>
        <dbReference type="EC" id="7.6.2.8"/>
    </reaction>
</comment>
<feature type="binding site" evidence="9">
    <location>
        <begin position="30"/>
        <end position="37"/>
    </location>
    <ligand>
        <name>ATP</name>
        <dbReference type="ChEBI" id="CHEBI:30616"/>
    </ligand>
</feature>
<evidence type="ECO:0000259" key="10">
    <source>
        <dbReference type="PROSITE" id="PS50893"/>
    </source>
</evidence>
<keyword evidence="2 9" id="KW-0813">Transport</keyword>
<comment type="similarity">
    <text evidence="9">Belongs to the ABC transporter superfamily. Vitamin B12 importer (TC 3.A.1.13.1) family.</text>
</comment>
<dbReference type="EC" id="7.6.2.8" evidence="9"/>
<keyword evidence="11" id="KW-0378">Hydrolase</keyword>
<dbReference type="InterPro" id="IPR017871">
    <property type="entry name" value="ABC_transporter-like_CS"/>
</dbReference>
<dbReference type="EMBL" id="LN907827">
    <property type="protein sequence ID" value="CUU23905.1"/>
    <property type="molecule type" value="Genomic_DNA"/>
</dbReference>
<dbReference type="HAMAP" id="MF_01005">
    <property type="entry name" value="BtuD"/>
    <property type="match status" value="1"/>
</dbReference>
<feature type="domain" description="ABC transporter" evidence="10">
    <location>
        <begin position="2"/>
        <end position="232"/>
    </location>
</feature>
<reference evidence="12" key="1">
    <citation type="submission" date="2015-11" db="EMBL/GenBank/DDBJ databases">
        <authorList>
            <person name="Blom J."/>
        </authorList>
    </citation>
    <scope>NUCLEOTIDE SEQUENCE [LARGE SCALE GENOMIC DNA]</scope>
</reference>
<dbReference type="InterPro" id="IPR003439">
    <property type="entry name" value="ABC_transporter-like_ATP-bd"/>
</dbReference>
<dbReference type="SMART" id="SM00382">
    <property type="entry name" value="AAA"/>
    <property type="match status" value="1"/>
</dbReference>
<dbReference type="PATRIC" id="fig|1619313.3.peg.1737"/>
<evidence type="ECO:0000256" key="4">
    <source>
        <dbReference type="ARBA" id="ARBA00022519"/>
    </source>
</evidence>
<evidence type="ECO:0000256" key="6">
    <source>
        <dbReference type="ARBA" id="ARBA00022840"/>
    </source>
</evidence>
<dbReference type="PROSITE" id="PS50893">
    <property type="entry name" value="ABC_TRANSPORTER_2"/>
    <property type="match status" value="1"/>
</dbReference>
<gene>
    <name evidence="9 11" type="primary">btuD</name>
    <name evidence="11" type="ORF">EM595_1671</name>
</gene>
<dbReference type="InterPro" id="IPR003593">
    <property type="entry name" value="AAA+_ATPase"/>
</dbReference>
<evidence type="ECO:0000256" key="9">
    <source>
        <dbReference type="HAMAP-Rule" id="MF_01005"/>
    </source>
</evidence>
<dbReference type="GO" id="GO:0005886">
    <property type="term" value="C:plasma membrane"/>
    <property type="evidence" value="ECO:0007669"/>
    <property type="project" value="UniProtKB-SubCell"/>
</dbReference>
<evidence type="ECO:0000313" key="11">
    <source>
        <dbReference type="EMBL" id="CUU23905.1"/>
    </source>
</evidence>
<keyword evidence="4" id="KW-0997">Cell inner membrane</keyword>
<organism evidence="11 12">
    <name type="scientific">Duffyella gerundensis</name>
    <dbReference type="NCBI Taxonomy" id="1619313"/>
    <lineage>
        <taxon>Bacteria</taxon>
        <taxon>Pseudomonadati</taxon>
        <taxon>Pseudomonadota</taxon>
        <taxon>Gammaproteobacteria</taxon>
        <taxon>Enterobacterales</taxon>
        <taxon>Erwiniaceae</taxon>
        <taxon>Duffyella</taxon>
    </lineage>
</organism>
<dbReference type="GO" id="GO:0005524">
    <property type="term" value="F:ATP binding"/>
    <property type="evidence" value="ECO:0007669"/>
    <property type="project" value="UniProtKB-KW"/>
</dbReference>
<dbReference type="FunFam" id="3.40.50.300:FF:000462">
    <property type="entry name" value="Vitamin B12 import ATP-binding protein BtuD"/>
    <property type="match status" value="1"/>
</dbReference>
<comment type="function">
    <text evidence="9">Part of the ABC transporter complex BtuCDF involved in vitamin B12 import. Responsible for energy coupling to the transport system.</text>
</comment>
<evidence type="ECO:0000256" key="3">
    <source>
        <dbReference type="ARBA" id="ARBA00022475"/>
    </source>
</evidence>
<proteinExistence type="inferred from homology"/>